<gene>
    <name evidence="2" type="ORF">NDU88_006319</name>
</gene>
<feature type="compositionally biased region" description="Basic and acidic residues" evidence="1">
    <location>
        <begin position="54"/>
        <end position="64"/>
    </location>
</feature>
<sequence length="98" mass="11667">MSHSRWTTTQAGGLRTTKESVHRVFTQQFDGKDISEISERQSSSGSIAEASWEEQLHAREERPGQWRPGHQFPGEDIRRQDQEHEYYEMKERKETRKY</sequence>
<feature type="compositionally biased region" description="Low complexity" evidence="1">
    <location>
        <begin position="40"/>
        <end position="49"/>
    </location>
</feature>
<keyword evidence="3" id="KW-1185">Reference proteome</keyword>
<proteinExistence type="predicted"/>
<evidence type="ECO:0000256" key="1">
    <source>
        <dbReference type="SAM" id="MobiDB-lite"/>
    </source>
</evidence>
<feature type="compositionally biased region" description="Basic and acidic residues" evidence="1">
    <location>
        <begin position="73"/>
        <end position="98"/>
    </location>
</feature>
<dbReference type="Proteomes" id="UP001066276">
    <property type="component" value="Chromosome 11"/>
</dbReference>
<organism evidence="2 3">
    <name type="scientific">Pleurodeles waltl</name>
    <name type="common">Iberian ribbed newt</name>
    <dbReference type="NCBI Taxonomy" id="8319"/>
    <lineage>
        <taxon>Eukaryota</taxon>
        <taxon>Metazoa</taxon>
        <taxon>Chordata</taxon>
        <taxon>Craniata</taxon>
        <taxon>Vertebrata</taxon>
        <taxon>Euteleostomi</taxon>
        <taxon>Amphibia</taxon>
        <taxon>Batrachia</taxon>
        <taxon>Caudata</taxon>
        <taxon>Salamandroidea</taxon>
        <taxon>Salamandridae</taxon>
        <taxon>Pleurodelinae</taxon>
        <taxon>Pleurodeles</taxon>
    </lineage>
</organism>
<comment type="caution">
    <text evidence="2">The sequence shown here is derived from an EMBL/GenBank/DDBJ whole genome shotgun (WGS) entry which is preliminary data.</text>
</comment>
<accession>A0AAV7LS81</accession>
<feature type="region of interest" description="Disordered" evidence="1">
    <location>
        <begin position="35"/>
        <end position="98"/>
    </location>
</feature>
<evidence type="ECO:0000313" key="2">
    <source>
        <dbReference type="EMBL" id="KAJ1093214.1"/>
    </source>
</evidence>
<dbReference type="EMBL" id="JANPWB010000015">
    <property type="protein sequence ID" value="KAJ1093214.1"/>
    <property type="molecule type" value="Genomic_DNA"/>
</dbReference>
<protein>
    <submittedName>
        <fullName evidence="2">Uncharacterized protein</fullName>
    </submittedName>
</protein>
<evidence type="ECO:0000313" key="3">
    <source>
        <dbReference type="Proteomes" id="UP001066276"/>
    </source>
</evidence>
<dbReference type="AlphaFoldDB" id="A0AAV7LS81"/>
<name>A0AAV7LS81_PLEWA</name>
<reference evidence="2" key="1">
    <citation type="journal article" date="2022" name="bioRxiv">
        <title>Sequencing and chromosome-scale assembly of the giantPleurodeles waltlgenome.</title>
        <authorList>
            <person name="Brown T."/>
            <person name="Elewa A."/>
            <person name="Iarovenko S."/>
            <person name="Subramanian E."/>
            <person name="Araus A.J."/>
            <person name="Petzold A."/>
            <person name="Susuki M."/>
            <person name="Suzuki K.-i.T."/>
            <person name="Hayashi T."/>
            <person name="Toyoda A."/>
            <person name="Oliveira C."/>
            <person name="Osipova E."/>
            <person name="Leigh N.D."/>
            <person name="Simon A."/>
            <person name="Yun M.H."/>
        </authorList>
    </citation>
    <scope>NUCLEOTIDE SEQUENCE</scope>
    <source>
        <strain evidence="2">20211129_DDA</strain>
        <tissue evidence="2">Liver</tissue>
    </source>
</reference>